<dbReference type="Pfam" id="PF01420">
    <property type="entry name" value="Methylase_S"/>
    <property type="match status" value="2"/>
</dbReference>
<reference evidence="5" key="2">
    <citation type="submission" date="2022-11" db="EMBL/GenBank/DDBJ databases">
        <title>Draft genome sequence of Coprococcus comes strain 31264.</title>
        <authorList>
            <person name="Hisatomi A."/>
            <person name="Ohkuma M."/>
            <person name="Sakamoto M."/>
        </authorList>
    </citation>
    <scope>NUCLEOTIDE SEQUENCE</scope>
    <source>
        <strain evidence="5">JCM 31264</strain>
    </source>
</reference>
<proteinExistence type="inferred from homology"/>
<sequence length="391" mass="45053">MNEPKLRFKADDGSQFPDWEEHKIKEFVTESNILGHTGKEAKKLTVKLWAKGVVPKENVFSGSENTQYYIRHSGQLMYGKLDFLNCAFGIVPPELDGYESTLDAPAFDMHDISDKFLLCYVTRKIFYKKNGDIANGSRKAKRIHPDVFGEMSIMVPSLPEQQKIADFLSTIDTVIEKQKETASAWEERKKGVMQKLFSQKVRFKADDGSQFPEWKEKKLDEVFEFYNGKAHENVISENGKYVVVNSKFISTDGTVRKYTNEMIFPLIKKDIVMVMSDVPNGKAISKCFLINENNKYTLNQRICCLRTKENTVFYINQISRNKYFLKFDDGVKQTNLRKNDILQCPLLCPCLAEQQKIADCLASFDEVIEKQKATLAVWEELKKGLLQQMFV</sequence>
<dbReference type="InterPro" id="IPR044946">
    <property type="entry name" value="Restrct_endonuc_typeI_TRD_sf"/>
</dbReference>
<accession>A0AA37QGL0</accession>
<evidence type="ECO:0000256" key="3">
    <source>
        <dbReference type="ARBA" id="ARBA00023125"/>
    </source>
</evidence>
<comment type="caution">
    <text evidence="5">The sequence shown here is derived from an EMBL/GenBank/DDBJ whole genome shotgun (WGS) entry which is preliminary data.</text>
</comment>
<dbReference type="AlphaFoldDB" id="A0AA37QGL0"/>
<gene>
    <name evidence="5" type="ORF">comes_22430</name>
</gene>
<organism evidence="5 6">
    <name type="scientific">Coprococcus comes</name>
    <dbReference type="NCBI Taxonomy" id="410072"/>
    <lineage>
        <taxon>Bacteria</taxon>
        <taxon>Bacillati</taxon>
        <taxon>Bacillota</taxon>
        <taxon>Clostridia</taxon>
        <taxon>Lachnospirales</taxon>
        <taxon>Lachnospiraceae</taxon>
        <taxon>Coprococcus</taxon>
    </lineage>
</organism>
<dbReference type="PANTHER" id="PTHR30408">
    <property type="entry name" value="TYPE-1 RESTRICTION ENZYME ECOKI SPECIFICITY PROTEIN"/>
    <property type="match status" value="1"/>
</dbReference>
<dbReference type="RefSeq" id="WP_055248796.1">
    <property type="nucleotide sequence ID" value="NZ_BSCI01000014.1"/>
</dbReference>
<dbReference type="InterPro" id="IPR000055">
    <property type="entry name" value="Restrct_endonuc_typeI_TRD"/>
</dbReference>
<dbReference type="Gene3D" id="3.90.220.20">
    <property type="entry name" value="DNA methylase specificity domains"/>
    <property type="match status" value="2"/>
</dbReference>
<dbReference type="GO" id="GO:0009307">
    <property type="term" value="P:DNA restriction-modification system"/>
    <property type="evidence" value="ECO:0007669"/>
    <property type="project" value="UniProtKB-KW"/>
</dbReference>
<reference evidence="5" key="1">
    <citation type="submission" date="2022-09" db="EMBL/GenBank/DDBJ databases">
        <title>Draft genome sequence of Coprococcus comes strain 31264.</title>
        <authorList>
            <person name="Atsushi H."/>
            <person name="Moriya O."/>
            <person name="Mitsuo S."/>
        </authorList>
    </citation>
    <scope>NUCLEOTIDE SEQUENCE</scope>
    <source>
        <strain evidence="5">JCM 31264</strain>
    </source>
</reference>
<dbReference type="GO" id="GO:0003677">
    <property type="term" value="F:DNA binding"/>
    <property type="evidence" value="ECO:0007669"/>
    <property type="project" value="UniProtKB-KW"/>
</dbReference>
<keyword evidence="2" id="KW-0680">Restriction system</keyword>
<dbReference type="Proteomes" id="UP001145109">
    <property type="component" value="Unassembled WGS sequence"/>
</dbReference>
<protein>
    <recommendedName>
        <fullName evidence="4">Type I restriction modification DNA specificity domain-containing protein</fullName>
    </recommendedName>
</protein>
<evidence type="ECO:0000256" key="1">
    <source>
        <dbReference type="ARBA" id="ARBA00010923"/>
    </source>
</evidence>
<dbReference type="SUPFAM" id="SSF116734">
    <property type="entry name" value="DNA methylase specificity domain"/>
    <property type="match status" value="2"/>
</dbReference>
<feature type="domain" description="Type I restriction modification DNA specificity" evidence="4">
    <location>
        <begin position="213"/>
        <end position="372"/>
    </location>
</feature>
<dbReference type="InterPro" id="IPR052021">
    <property type="entry name" value="Type-I_RS_S_subunit"/>
</dbReference>
<comment type="similarity">
    <text evidence="1">Belongs to the type-I restriction system S methylase family.</text>
</comment>
<evidence type="ECO:0000259" key="4">
    <source>
        <dbReference type="Pfam" id="PF01420"/>
    </source>
</evidence>
<feature type="domain" description="Type I restriction modification DNA specificity" evidence="4">
    <location>
        <begin position="115"/>
        <end position="180"/>
    </location>
</feature>
<dbReference type="PANTHER" id="PTHR30408:SF12">
    <property type="entry name" value="TYPE I RESTRICTION ENZYME MJAVIII SPECIFICITY SUBUNIT"/>
    <property type="match status" value="1"/>
</dbReference>
<keyword evidence="3" id="KW-0238">DNA-binding</keyword>
<evidence type="ECO:0000256" key="2">
    <source>
        <dbReference type="ARBA" id="ARBA00022747"/>
    </source>
</evidence>
<evidence type="ECO:0000313" key="5">
    <source>
        <dbReference type="EMBL" id="GLG87697.1"/>
    </source>
</evidence>
<evidence type="ECO:0000313" key="6">
    <source>
        <dbReference type="Proteomes" id="UP001145109"/>
    </source>
</evidence>
<dbReference type="EMBL" id="BSCI01000014">
    <property type="protein sequence ID" value="GLG87697.1"/>
    <property type="molecule type" value="Genomic_DNA"/>
</dbReference>
<name>A0AA37QGL0_9FIRM</name>